<proteinExistence type="predicted"/>
<dbReference type="Gene3D" id="3.40.50.300">
    <property type="entry name" value="P-loop containing nucleotide triphosphate hydrolases"/>
    <property type="match status" value="1"/>
</dbReference>
<keyword evidence="1" id="KW-0547">Nucleotide-binding</keyword>
<dbReference type="FunFam" id="3.40.50.300:FF:001447">
    <property type="entry name" value="Ras-related protein Rab-1B"/>
    <property type="match status" value="1"/>
</dbReference>
<keyword evidence="2" id="KW-0342">GTP-binding</keyword>
<dbReference type="InterPro" id="IPR001806">
    <property type="entry name" value="Small_GTPase"/>
</dbReference>
<evidence type="ECO:0000256" key="2">
    <source>
        <dbReference type="ARBA" id="ARBA00023134"/>
    </source>
</evidence>
<dbReference type="PRINTS" id="PR00449">
    <property type="entry name" value="RASTRNSFRMNG"/>
</dbReference>
<dbReference type="GO" id="GO:0003924">
    <property type="term" value="F:GTPase activity"/>
    <property type="evidence" value="ECO:0007669"/>
    <property type="project" value="InterPro"/>
</dbReference>
<dbReference type="InterPro" id="IPR050227">
    <property type="entry name" value="Rab"/>
</dbReference>
<dbReference type="InterPro" id="IPR027417">
    <property type="entry name" value="P-loop_NTPase"/>
</dbReference>
<evidence type="ECO:0000313" key="4">
    <source>
        <dbReference type="Proteomes" id="UP001162131"/>
    </source>
</evidence>
<organism evidence="3 4">
    <name type="scientific">Blepharisma stoltei</name>
    <dbReference type="NCBI Taxonomy" id="1481888"/>
    <lineage>
        <taxon>Eukaryota</taxon>
        <taxon>Sar</taxon>
        <taxon>Alveolata</taxon>
        <taxon>Ciliophora</taxon>
        <taxon>Postciliodesmatophora</taxon>
        <taxon>Heterotrichea</taxon>
        <taxon>Heterotrichida</taxon>
        <taxon>Blepharismidae</taxon>
        <taxon>Blepharisma</taxon>
    </lineage>
</organism>
<evidence type="ECO:0000313" key="3">
    <source>
        <dbReference type="EMBL" id="CAG9334378.1"/>
    </source>
</evidence>
<gene>
    <name evidence="3" type="ORF">BSTOLATCC_MIC60997</name>
</gene>
<dbReference type="SMART" id="SM00173">
    <property type="entry name" value="RAS"/>
    <property type="match status" value="1"/>
</dbReference>
<evidence type="ECO:0000256" key="1">
    <source>
        <dbReference type="ARBA" id="ARBA00022741"/>
    </source>
</evidence>
<dbReference type="SMART" id="SM00175">
    <property type="entry name" value="RAB"/>
    <property type="match status" value="1"/>
</dbReference>
<dbReference type="AlphaFoldDB" id="A0AAU9KAB4"/>
<comment type="caution">
    <text evidence="3">The sequence shown here is derived from an EMBL/GenBank/DDBJ whole genome shotgun (WGS) entry which is preliminary data.</text>
</comment>
<dbReference type="SMART" id="SM00174">
    <property type="entry name" value="RHO"/>
    <property type="match status" value="1"/>
</dbReference>
<dbReference type="PROSITE" id="PS51419">
    <property type="entry name" value="RAB"/>
    <property type="match status" value="1"/>
</dbReference>
<name>A0AAU9KAB4_9CILI</name>
<dbReference type="Pfam" id="PF00071">
    <property type="entry name" value="Ras"/>
    <property type="match status" value="1"/>
</dbReference>
<dbReference type="CDD" id="cd00154">
    <property type="entry name" value="Rab"/>
    <property type="match status" value="1"/>
</dbReference>
<dbReference type="PROSITE" id="PS51421">
    <property type="entry name" value="RAS"/>
    <property type="match status" value="1"/>
</dbReference>
<reference evidence="3" key="1">
    <citation type="submission" date="2021-09" db="EMBL/GenBank/DDBJ databases">
        <authorList>
            <consortium name="AG Swart"/>
            <person name="Singh M."/>
            <person name="Singh A."/>
            <person name="Seah K."/>
            <person name="Emmerich C."/>
        </authorList>
    </citation>
    <scope>NUCLEOTIDE SEQUENCE</scope>
    <source>
        <strain evidence="3">ATCC30299</strain>
    </source>
</reference>
<dbReference type="PANTHER" id="PTHR47977">
    <property type="entry name" value="RAS-RELATED PROTEIN RAB"/>
    <property type="match status" value="1"/>
</dbReference>
<dbReference type="NCBIfam" id="TIGR00231">
    <property type="entry name" value="small_GTP"/>
    <property type="match status" value="1"/>
</dbReference>
<dbReference type="EMBL" id="CAJZBQ010000058">
    <property type="protein sequence ID" value="CAG9334378.1"/>
    <property type="molecule type" value="Genomic_DNA"/>
</dbReference>
<evidence type="ECO:0008006" key="5">
    <source>
        <dbReference type="Google" id="ProtNLM"/>
    </source>
</evidence>
<protein>
    <recommendedName>
        <fullName evidence="5">GTP-binding protein</fullName>
    </recommendedName>
</protein>
<dbReference type="GO" id="GO:0005525">
    <property type="term" value="F:GTP binding"/>
    <property type="evidence" value="ECO:0007669"/>
    <property type="project" value="UniProtKB-KW"/>
</dbReference>
<dbReference type="Proteomes" id="UP001162131">
    <property type="component" value="Unassembled WGS sequence"/>
</dbReference>
<dbReference type="PROSITE" id="PS51420">
    <property type="entry name" value="RHO"/>
    <property type="match status" value="1"/>
</dbReference>
<keyword evidence="4" id="KW-1185">Reference proteome</keyword>
<dbReference type="SUPFAM" id="SSF52540">
    <property type="entry name" value="P-loop containing nucleoside triphosphate hydrolases"/>
    <property type="match status" value="1"/>
</dbReference>
<sequence>MDRAADYLMKFVIVGFDRAGKSSLVLTYAGEGFSEYYVNTIGVDFKVRSMDILGKLIKFQLWDTAGHPRFHVITNSYFRGASGLIIVMDLTNPSALDNAKYWKGELNKQFSDEKPVLLIGNKTDLHRAITYEEAKRLADEWGIIYIETSAKTKYNVNKAFEILIRSALHAIQNPNLYKIS</sequence>
<accession>A0AAU9KAB4</accession>
<dbReference type="InterPro" id="IPR005225">
    <property type="entry name" value="Small_GTP-bd"/>
</dbReference>